<feature type="domain" description="Nitroreductase" evidence="6">
    <location>
        <begin position="94"/>
        <end position="151"/>
    </location>
</feature>
<evidence type="ECO:0000256" key="2">
    <source>
        <dbReference type="ARBA" id="ARBA00007118"/>
    </source>
</evidence>
<evidence type="ECO:0000256" key="3">
    <source>
        <dbReference type="ARBA" id="ARBA00022630"/>
    </source>
</evidence>
<dbReference type="CDD" id="cd02151">
    <property type="entry name" value="nitroreductase"/>
    <property type="match status" value="1"/>
</dbReference>
<comment type="similarity">
    <text evidence="2">Belongs to the nitroreductase family.</text>
</comment>
<comment type="caution">
    <text evidence="7">The sequence shown here is derived from an EMBL/GenBank/DDBJ whole genome shotgun (WGS) entry which is preliminary data.</text>
</comment>
<reference evidence="8" key="1">
    <citation type="submission" date="2018-02" db="EMBL/GenBank/DDBJ databases">
        <authorList>
            <person name="Clavel T."/>
            <person name="Strowig T."/>
        </authorList>
    </citation>
    <scope>NUCLEOTIDE SEQUENCE [LARGE SCALE GENOMIC DNA]</scope>
    <source>
        <strain evidence="8">DSM 103720</strain>
    </source>
</reference>
<protein>
    <submittedName>
        <fullName evidence="7">NAD(P)H nitroreductase</fullName>
    </submittedName>
</protein>
<evidence type="ECO:0000256" key="4">
    <source>
        <dbReference type="ARBA" id="ARBA00022643"/>
    </source>
</evidence>
<evidence type="ECO:0000259" key="6">
    <source>
        <dbReference type="Pfam" id="PF00881"/>
    </source>
</evidence>
<accession>A0A2V1ILY9</accession>
<dbReference type="Gene3D" id="3.40.109.10">
    <property type="entry name" value="NADH Oxidase"/>
    <property type="match status" value="1"/>
</dbReference>
<dbReference type="AlphaFoldDB" id="A0A2V1ILY9"/>
<gene>
    <name evidence="7" type="ORF">C5O23_05230</name>
</gene>
<sequence>MNFNQMLVERRSIRRYTTEKIDPEQVKLILEAGLLSPASKSARAWHFVVVEEPDMLERLAQCKPMGAAPISKCPLAVVVAVDSTATEPWVEDGSVAASYMQLQAQALGLGSCWIQVHGRFTADGTPSEEYVQELLGIPETCPVVCVLTFGHKDEVRKPQDLEKLKWENVHIGKF</sequence>
<dbReference type="EMBL" id="PUEC01000009">
    <property type="protein sequence ID" value="PWB02832.1"/>
    <property type="molecule type" value="Genomic_DNA"/>
</dbReference>
<dbReference type="SUPFAM" id="SSF55469">
    <property type="entry name" value="FMN-dependent nitroreductase-like"/>
    <property type="match status" value="1"/>
</dbReference>
<name>A0A2V1ILY9_9BACT</name>
<keyword evidence="5" id="KW-0560">Oxidoreductase</keyword>
<feature type="domain" description="Nitroreductase" evidence="6">
    <location>
        <begin position="8"/>
        <end position="60"/>
    </location>
</feature>
<organism evidence="7 8">
    <name type="scientific">Duncaniella muris</name>
    <dbReference type="NCBI Taxonomy" id="2094150"/>
    <lineage>
        <taxon>Bacteria</taxon>
        <taxon>Pseudomonadati</taxon>
        <taxon>Bacteroidota</taxon>
        <taxon>Bacteroidia</taxon>
        <taxon>Bacteroidales</taxon>
        <taxon>Muribaculaceae</taxon>
        <taxon>Duncaniella</taxon>
    </lineage>
</organism>
<dbReference type="PANTHER" id="PTHR43673:SF2">
    <property type="entry name" value="NITROREDUCTASE"/>
    <property type="match status" value="1"/>
</dbReference>
<proteinExistence type="inferred from homology"/>
<keyword evidence="3" id="KW-0285">Flavoprotein</keyword>
<dbReference type="InterPro" id="IPR000415">
    <property type="entry name" value="Nitroreductase-like"/>
</dbReference>
<comment type="cofactor">
    <cofactor evidence="1">
        <name>FMN</name>
        <dbReference type="ChEBI" id="CHEBI:58210"/>
    </cofactor>
</comment>
<evidence type="ECO:0000256" key="1">
    <source>
        <dbReference type="ARBA" id="ARBA00001917"/>
    </source>
</evidence>
<dbReference type="GeneID" id="82525744"/>
<keyword evidence="8" id="KW-1185">Reference proteome</keyword>
<dbReference type="RefSeq" id="WP_107031897.1">
    <property type="nucleotide sequence ID" value="NZ_CAOLYA010000021.1"/>
</dbReference>
<dbReference type="Proteomes" id="UP000244905">
    <property type="component" value="Unassembled WGS sequence"/>
</dbReference>
<keyword evidence="4" id="KW-0288">FMN</keyword>
<dbReference type="Pfam" id="PF00881">
    <property type="entry name" value="Nitroreductase"/>
    <property type="match status" value="2"/>
</dbReference>
<evidence type="ECO:0000313" key="7">
    <source>
        <dbReference type="EMBL" id="PWB02832.1"/>
    </source>
</evidence>
<dbReference type="PANTHER" id="PTHR43673">
    <property type="entry name" value="NAD(P)H NITROREDUCTASE YDGI-RELATED"/>
    <property type="match status" value="1"/>
</dbReference>
<dbReference type="InterPro" id="IPR029479">
    <property type="entry name" value="Nitroreductase"/>
</dbReference>
<evidence type="ECO:0000256" key="5">
    <source>
        <dbReference type="ARBA" id="ARBA00023002"/>
    </source>
</evidence>
<dbReference type="GO" id="GO:0016491">
    <property type="term" value="F:oxidoreductase activity"/>
    <property type="evidence" value="ECO:0007669"/>
    <property type="project" value="UniProtKB-KW"/>
</dbReference>
<evidence type="ECO:0000313" key="8">
    <source>
        <dbReference type="Proteomes" id="UP000244905"/>
    </source>
</evidence>